<gene>
    <name evidence="1" type="ORF">PsYK624_012020</name>
</gene>
<dbReference type="InterPro" id="IPR013898">
    <property type="entry name" value="Atg43"/>
</dbReference>
<organism evidence="1 2">
    <name type="scientific">Phanerochaete sordida</name>
    <dbReference type="NCBI Taxonomy" id="48140"/>
    <lineage>
        <taxon>Eukaryota</taxon>
        <taxon>Fungi</taxon>
        <taxon>Dikarya</taxon>
        <taxon>Basidiomycota</taxon>
        <taxon>Agaricomycotina</taxon>
        <taxon>Agaricomycetes</taxon>
        <taxon>Polyporales</taxon>
        <taxon>Phanerochaetaceae</taxon>
        <taxon>Phanerochaete</taxon>
    </lineage>
</organism>
<evidence type="ECO:0000313" key="1">
    <source>
        <dbReference type="EMBL" id="GJE85124.1"/>
    </source>
</evidence>
<comment type="caution">
    <text evidence="1">The sequence shown here is derived from an EMBL/GenBank/DDBJ whole genome shotgun (WGS) entry which is preliminary data.</text>
</comment>
<dbReference type="Proteomes" id="UP000703269">
    <property type="component" value="Unassembled WGS sequence"/>
</dbReference>
<dbReference type="GO" id="GO:0000423">
    <property type="term" value="P:mitophagy"/>
    <property type="evidence" value="ECO:0007669"/>
    <property type="project" value="InterPro"/>
</dbReference>
<dbReference type="AlphaFoldDB" id="A0A9P3FZF3"/>
<dbReference type="OrthoDB" id="2430343at2759"/>
<dbReference type="PANTHER" id="PTHR38699">
    <property type="entry name" value="CHROMOSOME 1, WHOLE GENOME SHOTGUN SEQUENCE"/>
    <property type="match status" value="1"/>
</dbReference>
<sequence length="124" mass="14325">MPDLRFEYTYLRNIRRHVHVEHVKPPTQSGAAEKNESDEAARETEVVRVAWGNVLWITVKEQVLGPLVQGLLWGALRWYFIPAAAIFGQNFRAWWERGNALASRRRGDRQSIDGVRNLVFPRAS</sequence>
<accession>A0A9P3FZF3</accession>
<dbReference type="EMBL" id="BPQB01000002">
    <property type="protein sequence ID" value="GJE85124.1"/>
    <property type="molecule type" value="Genomic_DNA"/>
</dbReference>
<name>A0A9P3FZF3_9APHY</name>
<reference evidence="1 2" key="1">
    <citation type="submission" date="2021-08" db="EMBL/GenBank/DDBJ databases">
        <title>Draft Genome Sequence of Phanerochaete sordida strain YK-624.</title>
        <authorList>
            <person name="Mori T."/>
            <person name="Dohra H."/>
            <person name="Suzuki T."/>
            <person name="Kawagishi H."/>
            <person name="Hirai H."/>
        </authorList>
    </citation>
    <scope>NUCLEOTIDE SEQUENCE [LARGE SCALE GENOMIC DNA]</scope>
    <source>
        <strain evidence="1 2">YK-624</strain>
    </source>
</reference>
<dbReference type="GO" id="GO:0140580">
    <property type="term" value="F:mitochondrion autophagosome adaptor activity"/>
    <property type="evidence" value="ECO:0007669"/>
    <property type="project" value="InterPro"/>
</dbReference>
<dbReference type="PANTHER" id="PTHR38699:SF1">
    <property type="entry name" value="MITOPHAGY RECEPTOR ATG43"/>
    <property type="match status" value="1"/>
</dbReference>
<keyword evidence="2" id="KW-1185">Reference proteome</keyword>
<proteinExistence type="predicted"/>
<evidence type="ECO:0000313" key="2">
    <source>
        <dbReference type="Proteomes" id="UP000703269"/>
    </source>
</evidence>
<protein>
    <submittedName>
        <fullName evidence="1">Uncharacterized protein</fullName>
    </submittedName>
</protein>